<accession>A0A915HX89</accession>
<keyword evidence="6" id="KW-1185">Reference proteome</keyword>
<dbReference type="WBParaSite" id="nRc.2.0.1.t05916-RA">
    <property type="protein sequence ID" value="nRc.2.0.1.t05916-RA"/>
    <property type="gene ID" value="nRc.2.0.1.g05916"/>
</dbReference>
<comment type="catalytic activity">
    <reaction evidence="4">
        <text>S-ubiquitinyl-[E2 ubiquitin-conjugating enzyme]-L-cysteine + [acceptor protein]-L-lysine = [E2 ubiquitin-conjugating enzyme]-L-cysteine + N(6)-ubiquitinyl-[acceptor protein]-L-lysine.</text>
        <dbReference type="EC" id="2.3.2.27"/>
    </reaction>
</comment>
<dbReference type="Pfam" id="PF02207">
    <property type="entry name" value="zf-UBR"/>
    <property type="match status" value="1"/>
</dbReference>
<dbReference type="GO" id="GO:0016567">
    <property type="term" value="P:protein ubiquitination"/>
    <property type="evidence" value="ECO:0007669"/>
    <property type="project" value="UniProtKB-UniRule"/>
</dbReference>
<dbReference type="AlphaFoldDB" id="A0A915HX89"/>
<evidence type="ECO:0000256" key="1">
    <source>
        <dbReference type="ARBA" id="ARBA00022723"/>
    </source>
</evidence>
<keyword evidence="4" id="KW-0833">Ubl conjugation pathway</keyword>
<dbReference type="InterPro" id="IPR039164">
    <property type="entry name" value="UBR1-like"/>
</dbReference>
<comment type="pathway">
    <text evidence="4">Protein modification; protein ubiquitination.</text>
</comment>
<keyword evidence="1 4" id="KW-0479">Metal-binding</keyword>
<dbReference type="Proteomes" id="UP000887565">
    <property type="component" value="Unplaced"/>
</dbReference>
<dbReference type="PANTHER" id="PTHR21497">
    <property type="entry name" value="UBIQUITIN LIGASE E3 ALPHA-RELATED"/>
    <property type="match status" value="1"/>
</dbReference>
<evidence type="ECO:0000256" key="2">
    <source>
        <dbReference type="ARBA" id="ARBA00022771"/>
    </source>
</evidence>
<keyword evidence="2 4" id="KW-0863">Zinc-finger</keyword>
<dbReference type="InterPro" id="IPR003126">
    <property type="entry name" value="Znf_UBR"/>
</dbReference>
<dbReference type="GO" id="GO:0000151">
    <property type="term" value="C:ubiquitin ligase complex"/>
    <property type="evidence" value="ECO:0007669"/>
    <property type="project" value="TreeGrafter"/>
</dbReference>
<keyword evidence="3 4" id="KW-0862">Zinc</keyword>
<sequence>MTTMKMNNTKISGHLCFMQPVSSEQIEEEDEASDILDRLKCSTDPSAAESLRRWLATYLSFYAPEIFVVVEHSIVCDDDKNKFKSKIVDPIFRLLFDDLSENWREKFNLNERNFVSKHSSQICGRLFGNGEATYSCRRGKFLHFRAIFEFFSRTCAVDPTCVFCYDCFMNSEHKNHKYK</sequence>
<evidence type="ECO:0000259" key="5">
    <source>
        <dbReference type="Pfam" id="PF02207"/>
    </source>
</evidence>
<keyword evidence="4" id="KW-0808">Transferase</keyword>
<dbReference type="EC" id="2.3.2.27" evidence="4"/>
<dbReference type="PANTHER" id="PTHR21497:SF24">
    <property type="entry name" value="E3 UBIQUITIN-PROTEIN LIGASE UBR1"/>
    <property type="match status" value="1"/>
</dbReference>
<name>A0A915HX89_ROMCU</name>
<organism evidence="6 7">
    <name type="scientific">Romanomermis culicivorax</name>
    <name type="common">Nematode worm</name>
    <dbReference type="NCBI Taxonomy" id="13658"/>
    <lineage>
        <taxon>Eukaryota</taxon>
        <taxon>Metazoa</taxon>
        <taxon>Ecdysozoa</taxon>
        <taxon>Nematoda</taxon>
        <taxon>Enoplea</taxon>
        <taxon>Dorylaimia</taxon>
        <taxon>Mermithida</taxon>
        <taxon>Mermithoidea</taxon>
        <taxon>Mermithidae</taxon>
        <taxon>Romanomermis</taxon>
    </lineage>
</organism>
<protein>
    <recommendedName>
        <fullName evidence="4">E3 ubiquitin-protein ligase</fullName>
        <ecNumber evidence="4">2.3.2.27</ecNumber>
    </recommendedName>
</protein>
<evidence type="ECO:0000256" key="3">
    <source>
        <dbReference type="ARBA" id="ARBA00022833"/>
    </source>
</evidence>
<evidence type="ECO:0000313" key="7">
    <source>
        <dbReference type="WBParaSite" id="nRc.2.0.1.t05916-RA"/>
    </source>
</evidence>
<comment type="similarity">
    <text evidence="4">Belongs to the E3 ubiquitin-protein ligase UBR1-like family.</text>
</comment>
<evidence type="ECO:0000256" key="4">
    <source>
        <dbReference type="RuleBase" id="RU366018"/>
    </source>
</evidence>
<dbReference type="Gene3D" id="2.10.110.30">
    <property type="match status" value="1"/>
</dbReference>
<dbReference type="GO" id="GO:0005737">
    <property type="term" value="C:cytoplasm"/>
    <property type="evidence" value="ECO:0007669"/>
    <property type="project" value="TreeGrafter"/>
</dbReference>
<dbReference type="GO" id="GO:0008270">
    <property type="term" value="F:zinc ion binding"/>
    <property type="evidence" value="ECO:0007669"/>
    <property type="project" value="UniProtKB-UniRule"/>
</dbReference>
<reference evidence="7" key="1">
    <citation type="submission" date="2022-11" db="UniProtKB">
        <authorList>
            <consortium name="WormBaseParasite"/>
        </authorList>
    </citation>
    <scope>IDENTIFICATION</scope>
</reference>
<dbReference type="GO" id="GO:0071596">
    <property type="term" value="P:ubiquitin-dependent protein catabolic process via the N-end rule pathway"/>
    <property type="evidence" value="ECO:0007669"/>
    <property type="project" value="UniProtKB-UniRule"/>
</dbReference>
<proteinExistence type="inferred from homology"/>
<dbReference type="GO" id="GO:0061630">
    <property type="term" value="F:ubiquitin protein ligase activity"/>
    <property type="evidence" value="ECO:0007669"/>
    <property type="project" value="UniProtKB-UniRule"/>
</dbReference>
<evidence type="ECO:0000313" key="6">
    <source>
        <dbReference type="Proteomes" id="UP000887565"/>
    </source>
</evidence>
<feature type="domain" description="UBR-type" evidence="5">
    <location>
        <begin position="123"/>
        <end position="178"/>
    </location>
</feature>
<comment type="function">
    <text evidence="4">Ubiquitin ligase protein which is a component of the N-end rule pathway. Recognizes and binds to proteins bearing specific N-terminal residues that are destabilizing according to the N-end rule, leading to their ubiquitination and subsequent degradation.</text>
</comment>